<reference evidence="3" key="1">
    <citation type="submission" date="2020-05" db="UniProtKB">
        <authorList>
            <consortium name="EnsemblMetazoa"/>
        </authorList>
    </citation>
    <scope>IDENTIFICATION</scope>
    <source>
        <strain evidence="3">TTRI</strain>
    </source>
</reference>
<keyword evidence="2" id="KW-0472">Membrane</keyword>
<evidence type="ECO:0000256" key="1">
    <source>
        <dbReference type="SAM" id="MobiDB-lite"/>
    </source>
</evidence>
<evidence type="ECO:0000313" key="3">
    <source>
        <dbReference type="EnsemblMetazoa" id="GAUT047448-PA"/>
    </source>
</evidence>
<dbReference type="VEuPathDB" id="VectorBase:GAUT047448"/>
<proteinExistence type="predicted"/>
<name>A0A1A9VTW7_GLOAU</name>
<keyword evidence="2" id="KW-0812">Transmembrane</keyword>
<evidence type="ECO:0000256" key="2">
    <source>
        <dbReference type="SAM" id="Phobius"/>
    </source>
</evidence>
<dbReference type="Proteomes" id="UP000078200">
    <property type="component" value="Unassembled WGS sequence"/>
</dbReference>
<feature type="region of interest" description="Disordered" evidence="1">
    <location>
        <begin position="85"/>
        <end position="106"/>
    </location>
</feature>
<dbReference type="EnsemblMetazoa" id="GAUT047448-RA">
    <property type="protein sequence ID" value="GAUT047448-PA"/>
    <property type="gene ID" value="GAUT047448"/>
</dbReference>
<sequence>MKATTSSDSICCLLKRENKSEIQDVTVMSFIKVLLDAFAIVVVVIVVISSSSSSKSSSTLLFSSSSTYTDVGTIACRANINNNKHQALQRRTEQNSSPKAPRKRVS</sequence>
<keyword evidence="4" id="KW-1185">Reference proteome</keyword>
<accession>A0A1A9VTW7</accession>
<dbReference type="AlphaFoldDB" id="A0A1A9VTW7"/>
<keyword evidence="2" id="KW-1133">Transmembrane helix</keyword>
<evidence type="ECO:0000313" key="4">
    <source>
        <dbReference type="Proteomes" id="UP000078200"/>
    </source>
</evidence>
<protein>
    <submittedName>
        <fullName evidence="3">Uncharacterized protein</fullName>
    </submittedName>
</protein>
<organism evidence="3 4">
    <name type="scientific">Glossina austeni</name>
    <name type="common">Savannah tsetse fly</name>
    <dbReference type="NCBI Taxonomy" id="7395"/>
    <lineage>
        <taxon>Eukaryota</taxon>
        <taxon>Metazoa</taxon>
        <taxon>Ecdysozoa</taxon>
        <taxon>Arthropoda</taxon>
        <taxon>Hexapoda</taxon>
        <taxon>Insecta</taxon>
        <taxon>Pterygota</taxon>
        <taxon>Neoptera</taxon>
        <taxon>Endopterygota</taxon>
        <taxon>Diptera</taxon>
        <taxon>Brachycera</taxon>
        <taxon>Muscomorpha</taxon>
        <taxon>Hippoboscoidea</taxon>
        <taxon>Glossinidae</taxon>
        <taxon>Glossina</taxon>
    </lineage>
</organism>
<feature type="transmembrane region" description="Helical" evidence="2">
    <location>
        <begin position="27"/>
        <end position="48"/>
    </location>
</feature>